<keyword evidence="4" id="KW-1185">Reference proteome</keyword>
<accession>A0A1T5D6G1</accession>
<sequence length="98" mass="12141">MNNDYQYYVYIITNRKNGTLYIGITGNLKQRLYQHRNRNLKSFSSRYRLNKLVFYEKIEYPSLAIKREKQLKKWNRLWKINLINDFNPDWGDLTVRFK</sequence>
<evidence type="ECO:0000256" key="1">
    <source>
        <dbReference type="ARBA" id="ARBA00007435"/>
    </source>
</evidence>
<dbReference type="RefSeq" id="WP_079721301.1">
    <property type="nucleotide sequence ID" value="NZ_FUYY01000004.1"/>
</dbReference>
<dbReference type="AlphaFoldDB" id="A0A1T5D6G1"/>
<reference evidence="4" key="1">
    <citation type="submission" date="2017-02" db="EMBL/GenBank/DDBJ databases">
        <authorList>
            <person name="Varghese N."/>
            <person name="Submissions S."/>
        </authorList>
    </citation>
    <scope>NUCLEOTIDE SEQUENCE [LARGE SCALE GENOMIC DNA]</scope>
    <source>
        <strain evidence="4">DSM 23405</strain>
    </source>
</reference>
<dbReference type="STRING" id="241145.SAMN05660776_2460"/>
<keyword evidence="3" id="KW-0255">Endonuclease</keyword>
<dbReference type="InterPro" id="IPR035901">
    <property type="entry name" value="GIY-YIG_endonuc_sf"/>
</dbReference>
<feature type="domain" description="GIY-YIG" evidence="2">
    <location>
        <begin position="5"/>
        <end position="82"/>
    </location>
</feature>
<dbReference type="SMART" id="SM00465">
    <property type="entry name" value="GIYc"/>
    <property type="match status" value="1"/>
</dbReference>
<dbReference type="OrthoDB" id="9807770at2"/>
<evidence type="ECO:0000313" key="3">
    <source>
        <dbReference type="EMBL" id="SKB67332.1"/>
    </source>
</evidence>
<dbReference type="PANTHER" id="PTHR34477">
    <property type="entry name" value="UPF0213 PROTEIN YHBQ"/>
    <property type="match status" value="1"/>
</dbReference>
<keyword evidence="3" id="KW-0540">Nuclease</keyword>
<name>A0A1T5D6G1_9FLAO</name>
<dbReference type="PANTHER" id="PTHR34477:SF5">
    <property type="entry name" value="BSL5627 PROTEIN"/>
    <property type="match status" value="1"/>
</dbReference>
<dbReference type="Pfam" id="PF01541">
    <property type="entry name" value="GIY-YIG"/>
    <property type="match status" value="1"/>
</dbReference>
<proteinExistence type="inferred from homology"/>
<organism evidence="3 4">
    <name type="scientific">Salegentibacter holothuriorum</name>
    <dbReference type="NCBI Taxonomy" id="241145"/>
    <lineage>
        <taxon>Bacteria</taxon>
        <taxon>Pseudomonadati</taxon>
        <taxon>Bacteroidota</taxon>
        <taxon>Flavobacteriia</taxon>
        <taxon>Flavobacteriales</taxon>
        <taxon>Flavobacteriaceae</taxon>
        <taxon>Salegentibacter</taxon>
    </lineage>
</organism>
<dbReference type="InterPro" id="IPR000305">
    <property type="entry name" value="GIY-YIG_endonuc"/>
</dbReference>
<gene>
    <name evidence="3" type="ORF">SAMN05660776_2460</name>
</gene>
<dbReference type="PROSITE" id="PS50164">
    <property type="entry name" value="GIY_YIG"/>
    <property type="match status" value="1"/>
</dbReference>
<protein>
    <submittedName>
        <fullName evidence="3">Putative endonuclease</fullName>
    </submittedName>
</protein>
<dbReference type="Proteomes" id="UP000190230">
    <property type="component" value="Unassembled WGS sequence"/>
</dbReference>
<evidence type="ECO:0000313" key="4">
    <source>
        <dbReference type="Proteomes" id="UP000190230"/>
    </source>
</evidence>
<dbReference type="EMBL" id="FUYY01000004">
    <property type="protein sequence ID" value="SKB67332.1"/>
    <property type="molecule type" value="Genomic_DNA"/>
</dbReference>
<dbReference type="SUPFAM" id="SSF82771">
    <property type="entry name" value="GIY-YIG endonuclease"/>
    <property type="match status" value="1"/>
</dbReference>
<dbReference type="GO" id="GO:0004519">
    <property type="term" value="F:endonuclease activity"/>
    <property type="evidence" value="ECO:0007669"/>
    <property type="project" value="UniProtKB-KW"/>
</dbReference>
<comment type="similarity">
    <text evidence="1">Belongs to the UPF0213 family.</text>
</comment>
<keyword evidence="3" id="KW-0378">Hydrolase</keyword>
<dbReference type="Gene3D" id="3.40.1440.10">
    <property type="entry name" value="GIY-YIG endonuclease"/>
    <property type="match status" value="1"/>
</dbReference>
<dbReference type="InterPro" id="IPR050190">
    <property type="entry name" value="UPF0213_domain"/>
</dbReference>
<dbReference type="CDD" id="cd10448">
    <property type="entry name" value="GIY-YIG_unchar_3"/>
    <property type="match status" value="1"/>
</dbReference>
<evidence type="ECO:0000259" key="2">
    <source>
        <dbReference type="PROSITE" id="PS50164"/>
    </source>
</evidence>